<feature type="transmembrane region" description="Helical" evidence="1">
    <location>
        <begin position="6"/>
        <end position="24"/>
    </location>
</feature>
<keyword evidence="1" id="KW-0472">Membrane</keyword>
<protein>
    <submittedName>
        <fullName evidence="2">Uncharacterized protein</fullName>
    </submittedName>
</protein>
<evidence type="ECO:0000313" key="2">
    <source>
        <dbReference type="EMBL" id="AOH84272.1"/>
    </source>
</evidence>
<dbReference type="AlphaFoldDB" id="A0A1B3ZA10"/>
<gene>
    <name evidence="2" type="ORF">AWL63_10105</name>
</gene>
<feature type="transmembrane region" description="Helical" evidence="1">
    <location>
        <begin position="60"/>
        <end position="79"/>
    </location>
</feature>
<reference evidence="2 3" key="1">
    <citation type="submission" date="2016-01" db="EMBL/GenBank/DDBJ databases">
        <title>Complete genome and mega plasmid sequence of Sphingomonas panacis DCY99 elicits systemic resistance in rice to Xanthomonas oryzae.</title>
        <authorList>
            <person name="Kim Y.J."/>
            <person name="Yang D.C."/>
            <person name="Sing P."/>
        </authorList>
    </citation>
    <scope>NUCLEOTIDE SEQUENCE [LARGE SCALE GENOMIC DNA]</scope>
    <source>
        <strain evidence="2 3">DCY99</strain>
    </source>
</reference>
<dbReference type="STRING" id="1560345.AWL63_10105"/>
<keyword evidence="1" id="KW-0812">Transmembrane</keyword>
<evidence type="ECO:0000256" key="1">
    <source>
        <dbReference type="SAM" id="Phobius"/>
    </source>
</evidence>
<accession>A0A1B3ZA10</accession>
<dbReference type="KEGG" id="span:AWL63_10105"/>
<dbReference type="Proteomes" id="UP000094256">
    <property type="component" value="Chromosome"/>
</dbReference>
<feature type="transmembrane region" description="Helical" evidence="1">
    <location>
        <begin position="36"/>
        <end position="54"/>
    </location>
</feature>
<evidence type="ECO:0000313" key="3">
    <source>
        <dbReference type="Proteomes" id="UP000094256"/>
    </source>
</evidence>
<organism evidence="2 3">
    <name type="scientific">Sphingomonas panacis</name>
    <dbReference type="NCBI Taxonomy" id="1560345"/>
    <lineage>
        <taxon>Bacteria</taxon>
        <taxon>Pseudomonadati</taxon>
        <taxon>Pseudomonadota</taxon>
        <taxon>Alphaproteobacteria</taxon>
        <taxon>Sphingomonadales</taxon>
        <taxon>Sphingomonadaceae</taxon>
        <taxon>Sphingomonas</taxon>
    </lineage>
</organism>
<keyword evidence="3" id="KW-1185">Reference proteome</keyword>
<proteinExistence type="predicted"/>
<sequence length="90" mass="10578">MDFGLPGIIILMTVTGYFVVRVRTTIIKRGMSTKRIFVYMVLAGTMTEMPRYSLDFPVRFLVWGFVILFIYEKLFLGSFRREQHQTTLSK</sequence>
<name>A0A1B3ZA10_9SPHN</name>
<keyword evidence="1" id="KW-1133">Transmembrane helix</keyword>
<dbReference type="EMBL" id="CP014168">
    <property type="protein sequence ID" value="AOH84272.1"/>
    <property type="molecule type" value="Genomic_DNA"/>
</dbReference>